<evidence type="ECO:0000313" key="2">
    <source>
        <dbReference type="EMBL" id="AGZ94464.1"/>
    </source>
</evidence>
<proteinExistence type="predicted"/>
<dbReference type="AlphaFoldDB" id="U5YNZ8"/>
<dbReference type="EMBL" id="KF386879">
    <property type="protein sequence ID" value="AGZ94464.1"/>
    <property type="molecule type" value="Genomic_DNA"/>
</dbReference>
<sequence length="154" mass="16839">MQNELQFMDVTSLFGLPLVVPRANRYAQLGIAPEATAAEVRAATDRYIARLKAEGAGDEEIARAHGLSLEKPDDRAAYDAEHPPLPLLRLEPAGDPVFDDRATSLAALRRELERFLSSAGEAVYHPDDTTRTDFTADFHPTSLLDGQQPGRING</sequence>
<accession>U5YNZ8</accession>
<organism evidence="2">
    <name type="scientific">Lentzea sp. NRRL S-836</name>
    <dbReference type="NCBI Taxonomy" id="1415540"/>
    <lineage>
        <taxon>Bacteria</taxon>
        <taxon>Bacillati</taxon>
        <taxon>Actinomycetota</taxon>
        <taxon>Actinomycetes</taxon>
        <taxon>Pseudonocardiales</taxon>
        <taxon>Pseudonocardiaceae</taxon>
        <taxon>Lentzea</taxon>
    </lineage>
</organism>
<protein>
    <submittedName>
        <fullName evidence="2">Uncharacterized protein</fullName>
    </submittedName>
</protein>
<feature type="region of interest" description="Disordered" evidence="1">
    <location>
        <begin position="124"/>
        <end position="154"/>
    </location>
</feature>
<name>U5YNZ8_9PSEU</name>
<reference evidence="2" key="1">
    <citation type="journal article" date="2013" name="Proc. Natl. Acad. Sci. U.S.A.">
        <title>Diversity and abundance of phosphonate biosynthetic genes in nature.</title>
        <authorList>
            <person name="Yu X."/>
            <person name="Doroghazi J.R."/>
            <person name="Janga S.C."/>
            <person name="Zhang J.K."/>
            <person name="Circello B."/>
            <person name="Griffin B.M."/>
            <person name="Labeda D.P."/>
            <person name="Metcalf W.W."/>
        </authorList>
    </citation>
    <scope>NUCLEOTIDE SEQUENCE</scope>
    <source>
        <strain evidence="2">NRRL S-836</strain>
    </source>
</reference>
<feature type="compositionally biased region" description="Basic and acidic residues" evidence="1">
    <location>
        <begin position="124"/>
        <end position="136"/>
    </location>
</feature>
<evidence type="ECO:0000256" key="1">
    <source>
        <dbReference type="SAM" id="MobiDB-lite"/>
    </source>
</evidence>